<feature type="transmembrane region" description="Helical" evidence="6">
    <location>
        <begin position="31"/>
        <end position="52"/>
    </location>
</feature>
<feature type="transmembrane region" description="Helical" evidence="6">
    <location>
        <begin position="270"/>
        <end position="287"/>
    </location>
</feature>
<accession>A0AAW6U081</accession>
<keyword evidence="4 6" id="KW-1133">Transmembrane helix</keyword>
<comment type="similarity">
    <text evidence="2">Belongs to the EamA transporter family.</text>
</comment>
<evidence type="ECO:0000256" key="2">
    <source>
        <dbReference type="ARBA" id="ARBA00007362"/>
    </source>
</evidence>
<evidence type="ECO:0000256" key="4">
    <source>
        <dbReference type="ARBA" id="ARBA00022989"/>
    </source>
</evidence>
<feature type="transmembrane region" description="Helical" evidence="6">
    <location>
        <begin position="120"/>
        <end position="138"/>
    </location>
</feature>
<comment type="caution">
    <text evidence="8">The sequence shown here is derived from an EMBL/GenBank/DDBJ whole genome shotgun (WGS) entry which is preliminary data.</text>
</comment>
<feature type="transmembrane region" description="Helical" evidence="6">
    <location>
        <begin position="246"/>
        <end position="264"/>
    </location>
</feature>
<feature type="domain" description="EamA" evidence="7">
    <location>
        <begin position="151"/>
        <end position="287"/>
    </location>
</feature>
<dbReference type="Proteomes" id="UP001431776">
    <property type="component" value="Unassembled WGS sequence"/>
</dbReference>
<evidence type="ECO:0000256" key="1">
    <source>
        <dbReference type="ARBA" id="ARBA00004141"/>
    </source>
</evidence>
<dbReference type="EMBL" id="JASCXX010000031">
    <property type="protein sequence ID" value="MDI6451247.1"/>
    <property type="molecule type" value="Genomic_DNA"/>
</dbReference>
<dbReference type="Pfam" id="PF00892">
    <property type="entry name" value="EamA"/>
    <property type="match status" value="2"/>
</dbReference>
<evidence type="ECO:0000259" key="7">
    <source>
        <dbReference type="Pfam" id="PF00892"/>
    </source>
</evidence>
<evidence type="ECO:0000256" key="6">
    <source>
        <dbReference type="SAM" id="Phobius"/>
    </source>
</evidence>
<sequence>MKTYLKLWLTAMFWAGAFIAGKHVSDHLGPFAIAFLRFALASVLLLAMVRHSYGTLPRLDRKQVLAILLLGATGVFAYNAMFFKGLSLIEAGRASVIIATSPAFIAIGSAAFFKERLGLVRTFGVLLSVFGAAVVVSRGDLRQVLAGGAGLGEALILGCVLSWAAYSLIGKRVMRDLSPLVAVGYSIVAGSVALGIAACFDGLGHDIAQATALDWLAIVYMTVFATVLGFVWFYEGVREIGPTRASLCINFVPVFAVLLAWLFLREPLTASLALGAALVLSGTFMTNSTSRRRREDD</sequence>
<reference evidence="8" key="1">
    <citation type="submission" date="2023-05" db="EMBL/GenBank/DDBJ databases">
        <title>Anaerotaeda fermentans gen. nov., sp. nov., a novel anaerobic planctomycete of the new family within the order Sedimentisphaerales isolated from Taman Peninsula, Russia.</title>
        <authorList>
            <person name="Khomyakova M.A."/>
            <person name="Merkel A.Y."/>
            <person name="Slobodkin A.I."/>
        </authorList>
    </citation>
    <scope>NUCLEOTIDE SEQUENCE</scope>
    <source>
        <strain evidence="8">M17dextr</strain>
    </source>
</reference>
<organism evidence="8 9">
    <name type="scientific">Anaerobaca lacustris</name>
    <dbReference type="NCBI Taxonomy" id="3044600"/>
    <lineage>
        <taxon>Bacteria</taxon>
        <taxon>Pseudomonadati</taxon>
        <taxon>Planctomycetota</taxon>
        <taxon>Phycisphaerae</taxon>
        <taxon>Sedimentisphaerales</taxon>
        <taxon>Anaerobacaceae</taxon>
        <taxon>Anaerobaca</taxon>
    </lineage>
</organism>
<protein>
    <submittedName>
        <fullName evidence="8">DMT family transporter</fullName>
    </submittedName>
</protein>
<feature type="transmembrane region" description="Helical" evidence="6">
    <location>
        <begin position="94"/>
        <end position="113"/>
    </location>
</feature>
<feature type="transmembrane region" description="Helical" evidence="6">
    <location>
        <begin position="215"/>
        <end position="234"/>
    </location>
</feature>
<keyword evidence="5 6" id="KW-0472">Membrane</keyword>
<keyword evidence="3 6" id="KW-0812">Transmembrane</keyword>
<evidence type="ECO:0000256" key="3">
    <source>
        <dbReference type="ARBA" id="ARBA00022692"/>
    </source>
</evidence>
<dbReference type="PANTHER" id="PTHR32322">
    <property type="entry name" value="INNER MEMBRANE TRANSPORTER"/>
    <property type="match status" value="1"/>
</dbReference>
<name>A0AAW6U081_9BACT</name>
<comment type="subcellular location">
    <subcellularLocation>
        <location evidence="1">Membrane</location>
        <topology evidence="1">Multi-pass membrane protein</topology>
    </subcellularLocation>
</comment>
<feature type="transmembrane region" description="Helical" evidence="6">
    <location>
        <begin position="64"/>
        <end position="82"/>
    </location>
</feature>
<dbReference type="AlphaFoldDB" id="A0AAW6U081"/>
<evidence type="ECO:0000313" key="9">
    <source>
        <dbReference type="Proteomes" id="UP001431776"/>
    </source>
</evidence>
<feature type="transmembrane region" description="Helical" evidence="6">
    <location>
        <begin position="144"/>
        <end position="168"/>
    </location>
</feature>
<keyword evidence="9" id="KW-1185">Reference proteome</keyword>
<dbReference type="RefSeq" id="WP_349246655.1">
    <property type="nucleotide sequence ID" value="NZ_JASCXX010000031.1"/>
</dbReference>
<evidence type="ECO:0000313" key="8">
    <source>
        <dbReference type="EMBL" id="MDI6451247.1"/>
    </source>
</evidence>
<feature type="transmembrane region" description="Helical" evidence="6">
    <location>
        <begin position="180"/>
        <end position="203"/>
    </location>
</feature>
<dbReference type="InterPro" id="IPR037185">
    <property type="entry name" value="EmrE-like"/>
</dbReference>
<feature type="domain" description="EamA" evidence="7">
    <location>
        <begin position="4"/>
        <end position="136"/>
    </location>
</feature>
<dbReference type="InterPro" id="IPR050638">
    <property type="entry name" value="AA-Vitamin_Transporters"/>
</dbReference>
<feature type="transmembrane region" description="Helical" evidence="6">
    <location>
        <begin position="7"/>
        <end position="25"/>
    </location>
</feature>
<dbReference type="SUPFAM" id="SSF103481">
    <property type="entry name" value="Multidrug resistance efflux transporter EmrE"/>
    <property type="match status" value="2"/>
</dbReference>
<gene>
    <name evidence="8" type="ORF">QJ522_19450</name>
</gene>
<evidence type="ECO:0000256" key="5">
    <source>
        <dbReference type="ARBA" id="ARBA00023136"/>
    </source>
</evidence>
<dbReference type="InterPro" id="IPR000620">
    <property type="entry name" value="EamA_dom"/>
</dbReference>
<proteinExistence type="inferred from homology"/>
<dbReference type="PANTHER" id="PTHR32322:SF2">
    <property type="entry name" value="EAMA DOMAIN-CONTAINING PROTEIN"/>
    <property type="match status" value="1"/>
</dbReference>
<dbReference type="GO" id="GO:0016020">
    <property type="term" value="C:membrane"/>
    <property type="evidence" value="ECO:0007669"/>
    <property type="project" value="UniProtKB-SubCell"/>
</dbReference>